<gene>
    <name evidence="1" type="ORF">SAY86_012813</name>
</gene>
<sequence>MDGKERMKLLVEVLPMQWKYPAATLLDPLISMMYYLAYSISNPINIHQETSALTLYVLRSKVIHIWKNGLFAFWVKQTKKIDEMPPNFDRLAIQYHYVISPQPFLKFNLEMQY</sequence>
<dbReference type="AlphaFoldDB" id="A0AAN7M0C6"/>
<accession>A0AAN7M0C6</accession>
<name>A0AAN7M0C6_TRANT</name>
<protein>
    <submittedName>
        <fullName evidence="1">Uncharacterized protein</fullName>
    </submittedName>
</protein>
<reference evidence="1 2" key="1">
    <citation type="journal article" date="2023" name="Hortic Res">
        <title>Pangenome of water caltrop reveals structural variations and asymmetric subgenome divergence after allopolyploidization.</title>
        <authorList>
            <person name="Zhang X."/>
            <person name="Chen Y."/>
            <person name="Wang L."/>
            <person name="Yuan Y."/>
            <person name="Fang M."/>
            <person name="Shi L."/>
            <person name="Lu R."/>
            <person name="Comes H.P."/>
            <person name="Ma Y."/>
            <person name="Chen Y."/>
            <person name="Huang G."/>
            <person name="Zhou Y."/>
            <person name="Zheng Z."/>
            <person name="Qiu Y."/>
        </authorList>
    </citation>
    <scope>NUCLEOTIDE SEQUENCE [LARGE SCALE GENOMIC DNA]</scope>
    <source>
        <strain evidence="1">F231</strain>
    </source>
</reference>
<evidence type="ECO:0000313" key="1">
    <source>
        <dbReference type="EMBL" id="KAK4794819.1"/>
    </source>
</evidence>
<organism evidence="1 2">
    <name type="scientific">Trapa natans</name>
    <name type="common">Water chestnut</name>
    <dbReference type="NCBI Taxonomy" id="22666"/>
    <lineage>
        <taxon>Eukaryota</taxon>
        <taxon>Viridiplantae</taxon>
        <taxon>Streptophyta</taxon>
        <taxon>Embryophyta</taxon>
        <taxon>Tracheophyta</taxon>
        <taxon>Spermatophyta</taxon>
        <taxon>Magnoliopsida</taxon>
        <taxon>eudicotyledons</taxon>
        <taxon>Gunneridae</taxon>
        <taxon>Pentapetalae</taxon>
        <taxon>rosids</taxon>
        <taxon>malvids</taxon>
        <taxon>Myrtales</taxon>
        <taxon>Lythraceae</taxon>
        <taxon>Trapa</taxon>
    </lineage>
</organism>
<proteinExistence type="predicted"/>
<dbReference type="EMBL" id="JAXQNO010000007">
    <property type="protein sequence ID" value="KAK4794819.1"/>
    <property type="molecule type" value="Genomic_DNA"/>
</dbReference>
<keyword evidence="2" id="KW-1185">Reference proteome</keyword>
<dbReference type="Proteomes" id="UP001346149">
    <property type="component" value="Unassembled WGS sequence"/>
</dbReference>
<evidence type="ECO:0000313" key="2">
    <source>
        <dbReference type="Proteomes" id="UP001346149"/>
    </source>
</evidence>
<comment type="caution">
    <text evidence="1">The sequence shown here is derived from an EMBL/GenBank/DDBJ whole genome shotgun (WGS) entry which is preliminary data.</text>
</comment>